<name>A0A1H9NXC8_9BACT</name>
<dbReference type="AlphaFoldDB" id="A0A1H9NXC8"/>
<gene>
    <name evidence="2" type="ORF">SAMN05444359_14039</name>
</gene>
<sequence>MSKGTGVGSARASRSGSPDCGRTPPLPSSGAKDVRPHTGSQVGRGQTFPMLALRARAPRIAAGLRPSLHPGLRMFDPIRGLSEGSKLYVFARFPPKPSSGAKEVGPRTGSVGKEELPCNITFTAPAAAPGCYLKRSSSQLPMTSSADSSKVVSMVPYSVGAPVSAGWNK</sequence>
<keyword evidence="3" id="KW-1185">Reference proteome</keyword>
<reference evidence="3" key="1">
    <citation type="submission" date="2016-10" db="EMBL/GenBank/DDBJ databases">
        <authorList>
            <person name="Varghese N."/>
            <person name="Submissions S."/>
        </authorList>
    </citation>
    <scope>NUCLEOTIDE SEQUENCE [LARGE SCALE GENOMIC DNA]</scope>
    <source>
        <strain evidence="3">DSM 24740</strain>
    </source>
</reference>
<feature type="region of interest" description="Disordered" evidence="1">
    <location>
        <begin position="1"/>
        <end position="48"/>
    </location>
</feature>
<evidence type="ECO:0000313" key="3">
    <source>
        <dbReference type="Proteomes" id="UP000199021"/>
    </source>
</evidence>
<evidence type="ECO:0000313" key="2">
    <source>
        <dbReference type="EMBL" id="SER40602.1"/>
    </source>
</evidence>
<dbReference type="InParanoid" id="A0A1H9NXC8"/>
<dbReference type="EMBL" id="FOFB01000040">
    <property type="protein sequence ID" value="SER40602.1"/>
    <property type="molecule type" value="Genomic_DNA"/>
</dbReference>
<protein>
    <submittedName>
        <fullName evidence="2">Uncharacterized protein</fullName>
    </submittedName>
</protein>
<accession>A0A1H9NXC8</accession>
<dbReference type="STRING" id="478744.SAMN05444359_14039"/>
<evidence type="ECO:0000256" key="1">
    <source>
        <dbReference type="SAM" id="MobiDB-lite"/>
    </source>
</evidence>
<feature type="compositionally biased region" description="Low complexity" evidence="1">
    <location>
        <begin position="8"/>
        <end position="17"/>
    </location>
</feature>
<organism evidence="2 3">
    <name type="scientific">Neolewinella agarilytica</name>
    <dbReference type="NCBI Taxonomy" id="478744"/>
    <lineage>
        <taxon>Bacteria</taxon>
        <taxon>Pseudomonadati</taxon>
        <taxon>Bacteroidota</taxon>
        <taxon>Saprospiria</taxon>
        <taxon>Saprospirales</taxon>
        <taxon>Lewinellaceae</taxon>
        <taxon>Neolewinella</taxon>
    </lineage>
</organism>
<dbReference type="Proteomes" id="UP000199021">
    <property type="component" value="Unassembled WGS sequence"/>
</dbReference>
<proteinExistence type="predicted"/>